<protein>
    <submittedName>
        <fullName evidence="1">Senescence/dehydration-associated protein-related</fullName>
    </submittedName>
</protein>
<reference evidence="2" key="1">
    <citation type="submission" date="2024-07" db="EMBL/GenBank/DDBJ databases">
        <title>Two chromosome-level genome assemblies of Korean endemic species Abeliophyllum distichum and Forsythia ovata (Oleaceae).</title>
        <authorList>
            <person name="Jang H."/>
        </authorList>
    </citation>
    <scope>NUCLEOTIDE SEQUENCE [LARGE SCALE GENOMIC DNA]</scope>
</reference>
<comment type="caution">
    <text evidence="1">The sequence shown here is derived from an EMBL/GenBank/DDBJ whole genome shotgun (WGS) entry which is preliminary data.</text>
</comment>
<evidence type="ECO:0000313" key="1">
    <source>
        <dbReference type="EMBL" id="KAL2511084.1"/>
    </source>
</evidence>
<sequence length="113" mass="13083">MNPIIFSLLVSSESNEIGDNILNYELTIAAKGEERVLRELDEVLEKYSAFRVEKAAKGVEKWWLVVVKDVSPKEMEEKKKDEVEKSTAAYQRWWVGALFERWGCERLSMTLGL</sequence>
<proteinExistence type="predicted"/>
<name>A0ABD1TEE8_9LAMI</name>
<evidence type="ECO:0000313" key="2">
    <source>
        <dbReference type="Proteomes" id="UP001604336"/>
    </source>
</evidence>
<gene>
    <name evidence="1" type="ORF">Adt_16684</name>
</gene>
<dbReference type="EMBL" id="JBFOLK010000005">
    <property type="protein sequence ID" value="KAL2511084.1"/>
    <property type="molecule type" value="Genomic_DNA"/>
</dbReference>
<dbReference type="AlphaFoldDB" id="A0ABD1TEE8"/>
<keyword evidence="2" id="KW-1185">Reference proteome</keyword>
<accession>A0ABD1TEE8</accession>
<organism evidence="1 2">
    <name type="scientific">Abeliophyllum distichum</name>
    <dbReference type="NCBI Taxonomy" id="126358"/>
    <lineage>
        <taxon>Eukaryota</taxon>
        <taxon>Viridiplantae</taxon>
        <taxon>Streptophyta</taxon>
        <taxon>Embryophyta</taxon>
        <taxon>Tracheophyta</taxon>
        <taxon>Spermatophyta</taxon>
        <taxon>Magnoliopsida</taxon>
        <taxon>eudicotyledons</taxon>
        <taxon>Gunneridae</taxon>
        <taxon>Pentapetalae</taxon>
        <taxon>asterids</taxon>
        <taxon>lamiids</taxon>
        <taxon>Lamiales</taxon>
        <taxon>Oleaceae</taxon>
        <taxon>Forsythieae</taxon>
        <taxon>Abeliophyllum</taxon>
    </lineage>
</organism>
<dbReference type="Proteomes" id="UP001604336">
    <property type="component" value="Unassembled WGS sequence"/>
</dbReference>